<dbReference type="Gene3D" id="1.10.3100.20">
    <property type="entry name" value="Protein of unknown function DUF269"/>
    <property type="match status" value="1"/>
</dbReference>
<keyword evidence="2" id="KW-1185">Reference proteome</keyword>
<dbReference type="Proteomes" id="UP000381693">
    <property type="component" value="Unassembled WGS sequence"/>
</dbReference>
<dbReference type="AlphaFoldDB" id="A0A5E6MHG6"/>
<proteinExistence type="predicted"/>
<organism evidence="1 2">
    <name type="scientific">Methylacidimicrobium cyclopophantes</name>
    <dbReference type="NCBI Taxonomy" id="1041766"/>
    <lineage>
        <taxon>Bacteria</taxon>
        <taxon>Pseudomonadati</taxon>
        <taxon>Verrucomicrobiota</taxon>
        <taxon>Methylacidimicrobium</taxon>
    </lineage>
</organism>
<sequence length="166" mass="18648">MGFRGGNGVKTAEGLENGATELREAFLRELVKQQRAQDTYGVWDGKKDEELLEPFLLDAEKRKQIPIVGDPDPETLERVEIFFNAVGLTIERKTGIMVMPMMTMHHEGFGKMVLLAGRLAVVNKVLRDVHRFGFPNREKLAEAGEKYVGAALEMIERFPEVARFGG</sequence>
<dbReference type="NCBIfam" id="TIGR02935">
    <property type="entry name" value="NifX-associated nitrogen fixation protein"/>
    <property type="match status" value="1"/>
</dbReference>
<name>A0A5E6MHG6_9BACT</name>
<dbReference type="Pfam" id="PF03270">
    <property type="entry name" value="DUF269"/>
    <property type="match status" value="1"/>
</dbReference>
<dbReference type="EMBL" id="CABFUZ020000271">
    <property type="protein sequence ID" value="VVM08565.1"/>
    <property type="molecule type" value="Genomic_DNA"/>
</dbReference>
<comment type="caution">
    <text evidence="1">The sequence shown here is derived from an EMBL/GenBank/DDBJ whole genome shotgun (WGS) entry which is preliminary data.</text>
</comment>
<evidence type="ECO:0000313" key="2">
    <source>
        <dbReference type="Proteomes" id="UP000381693"/>
    </source>
</evidence>
<gene>
    <name evidence="1" type="ORF">MAMC_02286</name>
</gene>
<reference evidence="1" key="1">
    <citation type="submission" date="2019-09" db="EMBL/GenBank/DDBJ databases">
        <authorList>
            <person name="Cremers G."/>
        </authorList>
    </citation>
    <scope>NUCLEOTIDE SEQUENCE [LARGE SCALE GENOMIC DNA]</scope>
    <source>
        <strain evidence="1">3B</strain>
    </source>
</reference>
<evidence type="ECO:0000313" key="1">
    <source>
        <dbReference type="EMBL" id="VVM08565.1"/>
    </source>
</evidence>
<dbReference type="InterPro" id="IPR004952">
    <property type="entry name" value="NifX-assoc_nitrogen_fix"/>
</dbReference>
<dbReference type="PIRSF" id="PIRSF005788">
    <property type="entry name" value="NifK"/>
    <property type="match status" value="1"/>
</dbReference>
<protein>
    <recommendedName>
        <fullName evidence="3">Nitrogen fixation protein</fullName>
    </recommendedName>
</protein>
<accession>A0A5E6MHG6</accession>
<evidence type="ECO:0008006" key="3">
    <source>
        <dbReference type="Google" id="ProtNLM"/>
    </source>
</evidence>